<organism evidence="1 2">
    <name type="scientific">Phialemonium atrogriseum</name>
    <dbReference type="NCBI Taxonomy" id="1093897"/>
    <lineage>
        <taxon>Eukaryota</taxon>
        <taxon>Fungi</taxon>
        <taxon>Dikarya</taxon>
        <taxon>Ascomycota</taxon>
        <taxon>Pezizomycotina</taxon>
        <taxon>Sordariomycetes</taxon>
        <taxon>Sordariomycetidae</taxon>
        <taxon>Cephalothecales</taxon>
        <taxon>Cephalothecaceae</taxon>
        <taxon>Phialemonium</taxon>
    </lineage>
</organism>
<accession>A0AAJ0C2Y5</accession>
<evidence type="ECO:0000313" key="1">
    <source>
        <dbReference type="EMBL" id="KAK1767737.1"/>
    </source>
</evidence>
<dbReference type="Proteomes" id="UP001244011">
    <property type="component" value="Unassembled WGS sequence"/>
</dbReference>
<dbReference type="RefSeq" id="XP_060283950.1">
    <property type="nucleotide sequence ID" value="XM_060431026.1"/>
</dbReference>
<evidence type="ECO:0000313" key="2">
    <source>
        <dbReference type="Proteomes" id="UP001244011"/>
    </source>
</evidence>
<reference evidence="1" key="1">
    <citation type="submission" date="2023-06" db="EMBL/GenBank/DDBJ databases">
        <title>Genome-scale phylogeny and comparative genomics of the fungal order Sordariales.</title>
        <authorList>
            <consortium name="Lawrence Berkeley National Laboratory"/>
            <person name="Hensen N."/>
            <person name="Bonometti L."/>
            <person name="Westerberg I."/>
            <person name="Brannstrom I.O."/>
            <person name="Guillou S."/>
            <person name="Cros-Aarteil S."/>
            <person name="Calhoun S."/>
            <person name="Haridas S."/>
            <person name="Kuo A."/>
            <person name="Mondo S."/>
            <person name="Pangilinan J."/>
            <person name="Riley R."/>
            <person name="Labutti K."/>
            <person name="Andreopoulos B."/>
            <person name="Lipzen A."/>
            <person name="Chen C."/>
            <person name="Yanf M."/>
            <person name="Daum C."/>
            <person name="Ng V."/>
            <person name="Clum A."/>
            <person name="Steindorff A."/>
            <person name="Ohm R."/>
            <person name="Martin F."/>
            <person name="Silar P."/>
            <person name="Natvig D."/>
            <person name="Lalanne C."/>
            <person name="Gautier V."/>
            <person name="Ament-Velasquez S.L."/>
            <person name="Kruys A."/>
            <person name="Hutchinson M.I."/>
            <person name="Powell A.J."/>
            <person name="Barry K."/>
            <person name="Miller A.N."/>
            <person name="Grigoriev I.V."/>
            <person name="Debuchy R."/>
            <person name="Gladieux P."/>
            <person name="Thoren M.H."/>
            <person name="Johannesson H."/>
        </authorList>
    </citation>
    <scope>NUCLEOTIDE SEQUENCE</scope>
    <source>
        <strain evidence="1">8032-3</strain>
    </source>
</reference>
<dbReference type="GeneID" id="85314213"/>
<comment type="caution">
    <text evidence="1">The sequence shown here is derived from an EMBL/GenBank/DDBJ whole genome shotgun (WGS) entry which is preliminary data.</text>
</comment>
<keyword evidence="2" id="KW-1185">Reference proteome</keyword>
<dbReference type="AlphaFoldDB" id="A0AAJ0C2Y5"/>
<protein>
    <submittedName>
        <fullName evidence="1">Uncharacterized protein</fullName>
    </submittedName>
</protein>
<gene>
    <name evidence="1" type="ORF">QBC33DRAFT_577973</name>
</gene>
<name>A0AAJ0C2Y5_9PEZI</name>
<sequence length="360" mass="39955">MSTLSKLQCYCHISYPSDDERNFYYFGLPSQPKLVARSNSLVAPWQFRIEDEHFNLADKIKAGGVEPGSLTSEKGLEIANGCQAELVKAGVIDVHCETRSANVTCSAIPTKALHDCHVGGEDHLTLTSTLGQSVAAEKTRGRKGTLTCFLGLIKERGQQKVKAGLMSRHVALKGDSWQDNYKAGTGAPKQYVLMPGETSLGNVCEQVKKTIQFWESYGQNPIEKQRVKDFNSYLKTLKTPTSRRLGHILWSPARTPDNPHGSPNFLPDYALVKLDATQFGDNYDNLTNVVYIGDIGRATLGKLNHGFFVRESQFIPPRDGLLQLEHVTPIDEIKYPTSKDELIDEFQLRVGKRGRSTGLT</sequence>
<dbReference type="EMBL" id="MU839007">
    <property type="protein sequence ID" value="KAK1767737.1"/>
    <property type="molecule type" value="Genomic_DNA"/>
</dbReference>
<proteinExistence type="predicted"/>